<evidence type="ECO:0000313" key="9">
    <source>
        <dbReference type="Proteomes" id="UP000298133"/>
    </source>
</evidence>
<dbReference type="SUPFAM" id="SSF53383">
    <property type="entry name" value="PLP-dependent transferases"/>
    <property type="match status" value="1"/>
</dbReference>
<keyword evidence="6" id="KW-0663">Pyridoxal phosphate</keyword>
<dbReference type="PRINTS" id="PR00799">
    <property type="entry name" value="TRANSAMINASE"/>
</dbReference>
<gene>
    <name evidence="8" type="ORF">E3W66_04630</name>
</gene>
<dbReference type="GO" id="GO:0033585">
    <property type="term" value="P:L-phenylalanine biosynthetic process from chorismate via phenylpyruvate"/>
    <property type="evidence" value="ECO:0007669"/>
    <property type="project" value="TreeGrafter"/>
</dbReference>
<dbReference type="InterPro" id="IPR015422">
    <property type="entry name" value="PyrdxlP-dep_Trfase_small"/>
</dbReference>
<evidence type="ECO:0000313" key="8">
    <source>
        <dbReference type="EMBL" id="TFH69212.1"/>
    </source>
</evidence>
<reference evidence="8 9" key="1">
    <citation type="submission" date="2019-03" db="EMBL/GenBank/DDBJ databases">
        <title>Draft genome of Gammaproteobacteria bacterium LSUCC0057, a member of the SAR92 clade.</title>
        <authorList>
            <person name="Lanclos V.C."/>
            <person name="Doiron C."/>
            <person name="Henson M.W."/>
            <person name="Thrash J.C."/>
        </authorList>
    </citation>
    <scope>NUCLEOTIDE SEQUENCE [LARGE SCALE GENOMIC DNA]</scope>
    <source>
        <strain evidence="8 9">LSUCC0057</strain>
    </source>
</reference>
<dbReference type="GO" id="GO:0004838">
    <property type="term" value="F:L-tyrosine-2-oxoglutarate transaminase activity"/>
    <property type="evidence" value="ECO:0007669"/>
    <property type="project" value="TreeGrafter"/>
</dbReference>
<evidence type="ECO:0000259" key="7">
    <source>
        <dbReference type="Pfam" id="PF00155"/>
    </source>
</evidence>
<keyword evidence="5 8" id="KW-0808">Transferase</keyword>
<dbReference type="Gene3D" id="3.90.1150.10">
    <property type="entry name" value="Aspartate Aminotransferase, domain 1"/>
    <property type="match status" value="1"/>
</dbReference>
<comment type="similarity">
    <text evidence="2">Belongs to the class-I pyridoxal-phosphate-dependent aminotransferase family.</text>
</comment>
<dbReference type="Pfam" id="PF00155">
    <property type="entry name" value="Aminotran_1_2"/>
    <property type="match status" value="1"/>
</dbReference>
<keyword evidence="4 8" id="KW-0032">Aminotransferase</keyword>
<dbReference type="InterPro" id="IPR004839">
    <property type="entry name" value="Aminotransferase_I/II_large"/>
</dbReference>
<name>A0A4Y8ULD5_9GAMM</name>
<dbReference type="AlphaFoldDB" id="A0A4Y8ULD5"/>
<comment type="caution">
    <text evidence="8">The sequence shown here is derived from an EMBL/GenBank/DDBJ whole genome shotgun (WGS) entry which is preliminary data.</text>
</comment>
<dbReference type="InterPro" id="IPR015421">
    <property type="entry name" value="PyrdxlP-dep_Trfase_major"/>
</dbReference>
<evidence type="ECO:0000256" key="5">
    <source>
        <dbReference type="ARBA" id="ARBA00022679"/>
    </source>
</evidence>
<evidence type="ECO:0000256" key="2">
    <source>
        <dbReference type="ARBA" id="ARBA00007441"/>
    </source>
</evidence>
<evidence type="ECO:0000256" key="3">
    <source>
        <dbReference type="ARBA" id="ARBA00011738"/>
    </source>
</evidence>
<evidence type="ECO:0000256" key="4">
    <source>
        <dbReference type="ARBA" id="ARBA00022576"/>
    </source>
</evidence>
<dbReference type="GO" id="GO:0005829">
    <property type="term" value="C:cytosol"/>
    <property type="evidence" value="ECO:0007669"/>
    <property type="project" value="TreeGrafter"/>
</dbReference>
<dbReference type="NCBIfam" id="NF006719">
    <property type="entry name" value="PRK09257.1"/>
    <property type="match status" value="1"/>
</dbReference>
<dbReference type="PANTHER" id="PTHR11879:SF22">
    <property type="entry name" value="ASPARTATE AMINOTRANSFERASE, MITOCHONDRIAL"/>
    <property type="match status" value="1"/>
</dbReference>
<dbReference type="GO" id="GO:0030170">
    <property type="term" value="F:pyridoxal phosphate binding"/>
    <property type="evidence" value="ECO:0007669"/>
    <property type="project" value="InterPro"/>
</dbReference>
<dbReference type="GO" id="GO:0042802">
    <property type="term" value="F:identical protein binding"/>
    <property type="evidence" value="ECO:0007669"/>
    <property type="project" value="TreeGrafter"/>
</dbReference>
<comment type="cofactor">
    <cofactor evidence="1">
        <name>pyridoxal 5'-phosphate</name>
        <dbReference type="ChEBI" id="CHEBI:597326"/>
    </cofactor>
</comment>
<proteinExistence type="inferred from homology"/>
<dbReference type="EMBL" id="SPIA01000001">
    <property type="protein sequence ID" value="TFH69212.1"/>
    <property type="molecule type" value="Genomic_DNA"/>
</dbReference>
<dbReference type="Gene3D" id="3.40.640.10">
    <property type="entry name" value="Type I PLP-dependent aspartate aminotransferase-like (Major domain)"/>
    <property type="match status" value="1"/>
</dbReference>
<evidence type="ECO:0000256" key="6">
    <source>
        <dbReference type="ARBA" id="ARBA00022898"/>
    </source>
</evidence>
<evidence type="ECO:0000256" key="1">
    <source>
        <dbReference type="ARBA" id="ARBA00001933"/>
    </source>
</evidence>
<dbReference type="InterPro" id="IPR015424">
    <property type="entry name" value="PyrdxlP-dep_Trfase"/>
</dbReference>
<organism evidence="8 9">
    <name type="scientific">Gammaproteobacteria bacterium LSUCC0057</name>
    <dbReference type="NCBI Taxonomy" id="2559237"/>
    <lineage>
        <taxon>Bacteria</taxon>
        <taxon>Pseudomonadati</taxon>
        <taxon>Pseudomonadota</taxon>
        <taxon>Gammaproteobacteria</taxon>
        <taxon>Cellvibrionales</taxon>
        <taxon>Porticoccaceae</taxon>
        <taxon>SAR92 clade</taxon>
    </lineage>
</organism>
<keyword evidence="9" id="KW-1185">Reference proteome</keyword>
<dbReference type="InterPro" id="IPR000796">
    <property type="entry name" value="Asp_trans"/>
</dbReference>
<dbReference type="OrthoDB" id="9766445at2"/>
<protein>
    <submittedName>
        <fullName evidence="8">Aspartate/tyrosine/aromatic aminotransferase</fullName>
    </submittedName>
</protein>
<comment type="subunit">
    <text evidence="3">Homodimer.</text>
</comment>
<accession>A0A4Y8ULD5</accession>
<dbReference type="Proteomes" id="UP000298133">
    <property type="component" value="Unassembled WGS sequence"/>
</dbReference>
<dbReference type="GO" id="GO:0004069">
    <property type="term" value="F:L-aspartate:2-oxoglutarate aminotransferase activity"/>
    <property type="evidence" value="ECO:0007669"/>
    <property type="project" value="TreeGrafter"/>
</dbReference>
<feature type="domain" description="Aminotransferase class I/classII large" evidence="7">
    <location>
        <begin position="27"/>
        <end position="396"/>
    </location>
</feature>
<sequence length="401" mass="43384">MFEQLNATPPDPILSLMAQFRADPRQQKVDLGVGVYQDQRGATPVMAAVREAEAQLYAGETTKTYQGIAGNPAFGDAMIELLFADQRGQLPALVEQQRVRFISTPGGSGALRLGGELLRRANPAARLWVGTPTWPNHMPLLASTGLPMMEYNYLDGAGSGVDMVALSEALNSAAPGDVVLLHGCCHNPSGVDLTAEQWLAVVELCEQRRLLPFVDVAYQGLGVGLLEDSAPLRLLAERLPEFIVASSCSKNFGLYRERCGGLAIVAADRRATEMAANQAMVAARQIWSMPPAHGADIVATLLADRQLASDWRSELESVRQRIVAMRELLVARANGNRAGIDFSPILSQRGMFSFLGISPAQVVALREQFGVYMIDSTRINLAGINSTNIDHLSEALYQVLV</sequence>
<dbReference type="CDD" id="cd00609">
    <property type="entry name" value="AAT_like"/>
    <property type="match status" value="1"/>
</dbReference>
<dbReference type="PANTHER" id="PTHR11879">
    <property type="entry name" value="ASPARTATE AMINOTRANSFERASE"/>
    <property type="match status" value="1"/>
</dbReference>